<dbReference type="RefSeq" id="WP_259292062.1">
    <property type="nucleotide sequence ID" value="NZ_JANUXW010000007.1"/>
</dbReference>
<dbReference type="EMBL" id="JANUXW010000007">
    <property type="protein sequence ID" value="MCS4534276.1"/>
    <property type="molecule type" value="Genomic_DNA"/>
</dbReference>
<accession>A0ABT2FDH8</accession>
<dbReference type="Proteomes" id="UP001166947">
    <property type="component" value="Unassembled WGS sequence"/>
</dbReference>
<sequence length="75" mass="8626">MVRNLLTIFAIVLFITACANSCVKPVPAREFFKDETATQRLMREMQDMADFAALEAEKAYERLSDDEKMEAVVYE</sequence>
<gene>
    <name evidence="2" type="ORF">NXS09_08185</name>
</gene>
<protein>
    <recommendedName>
        <fullName evidence="4">DUF4398 domain-containing protein</fullName>
    </recommendedName>
</protein>
<feature type="signal peptide" evidence="1">
    <location>
        <begin position="1"/>
        <end position="19"/>
    </location>
</feature>
<evidence type="ECO:0008006" key="4">
    <source>
        <dbReference type="Google" id="ProtNLM"/>
    </source>
</evidence>
<evidence type="ECO:0000313" key="2">
    <source>
        <dbReference type="EMBL" id="MCS4534276.1"/>
    </source>
</evidence>
<reference evidence="2" key="1">
    <citation type="submission" date="2022-08" db="EMBL/GenBank/DDBJ databases">
        <authorList>
            <person name="Volokhov D.V."/>
            <person name="Furtak V.A."/>
            <person name="Zagorodnyaya T.A."/>
        </authorList>
    </citation>
    <scope>NUCLEOTIDE SEQUENCE</scope>
    <source>
        <strain evidence="2">CSL10203-ORH2</strain>
    </source>
</reference>
<evidence type="ECO:0000256" key="1">
    <source>
        <dbReference type="SAM" id="SignalP"/>
    </source>
</evidence>
<name>A0ABT2FDH8_9NEIS</name>
<proteinExistence type="predicted"/>
<reference evidence="2" key="2">
    <citation type="journal article" date="2023" name="Curr. Microbiol.">
        <title>Neisseria montereyensis sp. nov., Isolated from Oropharynx of California Sea Lion (Zalophus californianus): Genomic, Phylogenetic, and Phenotypic Study.</title>
        <authorList>
            <person name="Volokhov D.V."/>
            <person name="Zagorodnyaya T.A."/>
            <person name="Furtak V.A."/>
            <person name="Nattanmai G."/>
            <person name="Randall L."/>
            <person name="Jose S."/>
            <person name="Gao Y."/>
            <person name="Gulland F.M."/>
            <person name="Eisenberg T."/>
            <person name="Delmonte P."/>
            <person name="Blom J."/>
            <person name="Mitchell K.K."/>
        </authorList>
    </citation>
    <scope>NUCLEOTIDE SEQUENCE</scope>
    <source>
        <strain evidence="2">CSL10203-ORH2</strain>
    </source>
</reference>
<evidence type="ECO:0000313" key="3">
    <source>
        <dbReference type="Proteomes" id="UP001166947"/>
    </source>
</evidence>
<organism evidence="2 3">
    <name type="scientific">Neisseria montereyensis</name>
    <dbReference type="NCBI Taxonomy" id="2973938"/>
    <lineage>
        <taxon>Bacteria</taxon>
        <taxon>Pseudomonadati</taxon>
        <taxon>Pseudomonadota</taxon>
        <taxon>Betaproteobacteria</taxon>
        <taxon>Neisseriales</taxon>
        <taxon>Neisseriaceae</taxon>
        <taxon>Neisseria</taxon>
    </lineage>
</organism>
<comment type="caution">
    <text evidence="2">The sequence shown here is derived from an EMBL/GenBank/DDBJ whole genome shotgun (WGS) entry which is preliminary data.</text>
</comment>
<feature type="chain" id="PRO_5046232013" description="DUF4398 domain-containing protein" evidence="1">
    <location>
        <begin position="20"/>
        <end position="75"/>
    </location>
</feature>
<keyword evidence="1" id="KW-0732">Signal</keyword>
<dbReference type="PROSITE" id="PS51257">
    <property type="entry name" value="PROKAR_LIPOPROTEIN"/>
    <property type="match status" value="1"/>
</dbReference>
<keyword evidence="3" id="KW-1185">Reference proteome</keyword>